<dbReference type="Proteomes" id="UP000319498">
    <property type="component" value="Unassembled WGS sequence"/>
</dbReference>
<feature type="signal peptide" evidence="1">
    <location>
        <begin position="1"/>
        <end position="24"/>
    </location>
</feature>
<dbReference type="Proteomes" id="UP000035218">
    <property type="component" value="Unassembled WGS sequence"/>
</dbReference>
<feature type="chain" id="PRO_5032490582" evidence="1">
    <location>
        <begin position="25"/>
        <end position="80"/>
    </location>
</feature>
<dbReference type="RefSeq" id="WP_047070215.1">
    <property type="nucleotide sequence ID" value="NZ_BJOL01000006.1"/>
</dbReference>
<evidence type="ECO:0000313" key="4">
    <source>
        <dbReference type="Proteomes" id="UP000035218"/>
    </source>
</evidence>
<sequence>MRKLKKTLAVLVAATMLSNTPVWAKDVDNPKLPNHVKGTYEEVLDSVPQLKEYEQTEVTFKESCFSSKTLSGRNICFRSS</sequence>
<accession>A0A837KQX7</accession>
<dbReference type="EMBL" id="LDCN01000003">
    <property type="protein sequence ID" value="KLH99365.1"/>
    <property type="molecule type" value="Genomic_DNA"/>
</dbReference>
<proteinExistence type="predicted"/>
<comment type="caution">
    <text evidence="3">The sequence shown here is derived from an EMBL/GenBank/DDBJ whole genome shotgun (WGS) entry which is preliminary data.</text>
</comment>
<evidence type="ECO:0000256" key="1">
    <source>
        <dbReference type="SAM" id="SignalP"/>
    </source>
</evidence>
<name>A0A837KQX7_9BACL</name>
<organism evidence="3 4">
    <name type="scientific">Brevibacillus formosus</name>
    <dbReference type="NCBI Taxonomy" id="54913"/>
    <lineage>
        <taxon>Bacteria</taxon>
        <taxon>Bacillati</taxon>
        <taxon>Bacillota</taxon>
        <taxon>Bacilli</taxon>
        <taxon>Bacillales</taxon>
        <taxon>Paenibacillaceae</taxon>
        <taxon>Brevibacillus</taxon>
    </lineage>
</organism>
<reference evidence="3 4" key="1">
    <citation type="submission" date="2015-05" db="EMBL/GenBank/DDBJ databases">
        <title>Genome sequencing project for genomic taxonomy and phylogenomics of Bacillus-like bacteria.</title>
        <authorList>
            <person name="Liu B."/>
            <person name="Wang J."/>
            <person name="Zhu Y."/>
            <person name="Liu G."/>
            <person name="Chen Q."/>
            <person name="Chen Z."/>
            <person name="Lan J."/>
            <person name="Che J."/>
            <person name="Ge C."/>
            <person name="Shi H."/>
            <person name="Pan Z."/>
            <person name="Liu X."/>
        </authorList>
    </citation>
    <scope>NUCLEOTIDE SEQUENCE [LARGE SCALE GENOMIC DNA]</scope>
    <source>
        <strain evidence="3 4">DSM 9885</strain>
    </source>
</reference>
<evidence type="ECO:0000313" key="3">
    <source>
        <dbReference type="EMBL" id="KLH99365.1"/>
    </source>
</evidence>
<gene>
    <name evidence="3" type="ORF">AA984_12755</name>
    <name evidence="2" type="ORF">BFO01nite_13030</name>
</gene>
<protein>
    <submittedName>
        <fullName evidence="3">Uncharacterized protein</fullName>
    </submittedName>
</protein>
<evidence type="ECO:0000313" key="5">
    <source>
        <dbReference type="Proteomes" id="UP000319498"/>
    </source>
</evidence>
<dbReference type="GeneID" id="87585939"/>
<dbReference type="AlphaFoldDB" id="A0A837KQX7"/>
<evidence type="ECO:0000313" key="2">
    <source>
        <dbReference type="EMBL" id="GED57171.1"/>
    </source>
</evidence>
<keyword evidence="5" id="KW-1185">Reference proteome</keyword>
<dbReference type="EMBL" id="BJOL01000006">
    <property type="protein sequence ID" value="GED57171.1"/>
    <property type="molecule type" value="Genomic_DNA"/>
</dbReference>
<keyword evidence="1" id="KW-0732">Signal</keyword>
<dbReference type="OrthoDB" id="2379565at2"/>
<reference evidence="2 5" key="2">
    <citation type="submission" date="2019-06" db="EMBL/GenBank/DDBJ databases">
        <title>Whole genome shotgun sequence of Brevibacillus formosus NBRC 15716.</title>
        <authorList>
            <person name="Hosoyama A."/>
            <person name="Uohara A."/>
            <person name="Ohji S."/>
            <person name="Ichikawa N."/>
        </authorList>
    </citation>
    <scope>NUCLEOTIDE SEQUENCE [LARGE SCALE GENOMIC DNA]</scope>
    <source>
        <strain evidence="2 5">NBRC 15716</strain>
    </source>
</reference>